<keyword evidence="13" id="KW-1185">Reference proteome</keyword>
<dbReference type="PANTHER" id="PTHR46526">
    <property type="entry name" value="CHORDIN"/>
    <property type="match status" value="1"/>
</dbReference>
<reference evidence="12" key="1">
    <citation type="submission" date="2021-06" db="EMBL/GenBank/DDBJ databases">
        <authorList>
            <person name="Hodson N. C."/>
            <person name="Mongue J. A."/>
            <person name="Jaron S. K."/>
        </authorList>
    </citation>
    <scope>NUCLEOTIDE SEQUENCE</scope>
</reference>
<dbReference type="PIRSF" id="PIRSF002496">
    <property type="entry name" value="Chordin"/>
    <property type="match status" value="1"/>
</dbReference>
<evidence type="ECO:0000256" key="2">
    <source>
        <dbReference type="ARBA" id="ARBA00007156"/>
    </source>
</evidence>
<dbReference type="InterPro" id="IPR016353">
    <property type="entry name" value="Chordin"/>
</dbReference>
<dbReference type="SMART" id="SM00214">
    <property type="entry name" value="VWC"/>
    <property type="match status" value="4"/>
</dbReference>
<feature type="chain" id="PRO_5035309965" description="Chordin" evidence="9">
    <location>
        <begin position="26"/>
        <end position="959"/>
    </location>
</feature>
<evidence type="ECO:0000313" key="12">
    <source>
        <dbReference type="EMBL" id="CAG7818918.1"/>
    </source>
</evidence>
<evidence type="ECO:0000256" key="7">
    <source>
        <dbReference type="PIRNR" id="PIRNR002496"/>
    </source>
</evidence>
<keyword evidence="6" id="KW-0325">Glycoprotein</keyword>
<feature type="compositionally biased region" description="Basic residues" evidence="8">
    <location>
        <begin position="943"/>
        <end position="959"/>
    </location>
</feature>
<keyword evidence="9" id="KW-0732">Signal</keyword>
<name>A0A8J2KKW2_9HEXA</name>
<keyword evidence="3 7" id="KW-0217">Developmental protein</keyword>
<feature type="domain" description="VWFC" evidence="10">
    <location>
        <begin position="849"/>
        <end position="913"/>
    </location>
</feature>
<evidence type="ECO:0000259" key="11">
    <source>
        <dbReference type="PROSITE" id="PS50933"/>
    </source>
</evidence>
<dbReference type="GO" id="GO:0036122">
    <property type="term" value="F:BMP binding"/>
    <property type="evidence" value="ECO:0007669"/>
    <property type="project" value="TreeGrafter"/>
</dbReference>
<feature type="domain" description="CHRD" evidence="11">
    <location>
        <begin position="300"/>
        <end position="419"/>
    </location>
</feature>
<comment type="similarity">
    <text evidence="2 7">Belongs to the chordin family.</text>
</comment>
<comment type="caution">
    <text evidence="12">The sequence shown here is derived from an EMBL/GenBank/DDBJ whole genome shotgun (WGS) entry which is preliminary data.</text>
</comment>
<evidence type="ECO:0000256" key="1">
    <source>
        <dbReference type="ARBA" id="ARBA00004613"/>
    </source>
</evidence>
<evidence type="ECO:0000256" key="5">
    <source>
        <dbReference type="ARBA" id="ARBA00022737"/>
    </source>
</evidence>
<organism evidence="12 13">
    <name type="scientific">Allacma fusca</name>
    <dbReference type="NCBI Taxonomy" id="39272"/>
    <lineage>
        <taxon>Eukaryota</taxon>
        <taxon>Metazoa</taxon>
        <taxon>Ecdysozoa</taxon>
        <taxon>Arthropoda</taxon>
        <taxon>Hexapoda</taxon>
        <taxon>Collembola</taxon>
        <taxon>Symphypleona</taxon>
        <taxon>Sminthuridae</taxon>
        <taxon>Allacma</taxon>
    </lineage>
</organism>
<evidence type="ECO:0000256" key="3">
    <source>
        <dbReference type="ARBA" id="ARBA00022473"/>
    </source>
</evidence>
<feature type="domain" description="VWFC" evidence="10">
    <location>
        <begin position="68"/>
        <end position="143"/>
    </location>
</feature>
<dbReference type="Pfam" id="PF00093">
    <property type="entry name" value="VWC"/>
    <property type="match status" value="3"/>
</dbReference>
<dbReference type="InterPro" id="IPR010895">
    <property type="entry name" value="CHRD"/>
</dbReference>
<proteinExistence type="inferred from homology"/>
<feature type="region of interest" description="Disordered" evidence="8">
    <location>
        <begin position="921"/>
        <end position="959"/>
    </location>
</feature>
<feature type="signal peptide" evidence="9">
    <location>
        <begin position="1"/>
        <end position="25"/>
    </location>
</feature>
<evidence type="ECO:0000259" key="10">
    <source>
        <dbReference type="PROSITE" id="PS50184"/>
    </source>
</evidence>
<evidence type="ECO:0000256" key="6">
    <source>
        <dbReference type="ARBA" id="ARBA00023180"/>
    </source>
</evidence>
<dbReference type="InterPro" id="IPR001007">
    <property type="entry name" value="VWF_dom"/>
</dbReference>
<dbReference type="PANTHER" id="PTHR46526:SF1">
    <property type="entry name" value="CHORDIN"/>
    <property type="match status" value="1"/>
</dbReference>
<evidence type="ECO:0008006" key="14">
    <source>
        <dbReference type="Google" id="ProtNLM"/>
    </source>
</evidence>
<dbReference type="Proteomes" id="UP000708208">
    <property type="component" value="Unassembled WGS sequence"/>
</dbReference>
<dbReference type="GO" id="GO:0009953">
    <property type="term" value="P:dorsal/ventral pattern formation"/>
    <property type="evidence" value="ECO:0007669"/>
    <property type="project" value="TreeGrafter"/>
</dbReference>
<comment type="subcellular location">
    <subcellularLocation>
        <location evidence="1">Secreted</location>
    </subcellularLocation>
</comment>
<keyword evidence="4" id="KW-0964">Secreted</keyword>
<evidence type="ECO:0000256" key="4">
    <source>
        <dbReference type="ARBA" id="ARBA00022525"/>
    </source>
</evidence>
<protein>
    <recommendedName>
        <fullName evidence="14">Chordin</fullName>
    </recommendedName>
</protein>
<dbReference type="GO" id="GO:0005615">
    <property type="term" value="C:extracellular space"/>
    <property type="evidence" value="ECO:0007669"/>
    <property type="project" value="TreeGrafter"/>
</dbReference>
<dbReference type="PROSITE" id="PS01208">
    <property type="entry name" value="VWFC_1"/>
    <property type="match status" value="2"/>
</dbReference>
<dbReference type="GO" id="GO:0030514">
    <property type="term" value="P:negative regulation of BMP signaling pathway"/>
    <property type="evidence" value="ECO:0007669"/>
    <property type="project" value="TreeGrafter"/>
</dbReference>
<keyword evidence="5" id="KW-0677">Repeat</keyword>
<evidence type="ECO:0000256" key="8">
    <source>
        <dbReference type="SAM" id="MobiDB-lite"/>
    </source>
</evidence>
<dbReference type="PROSITE" id="PS50933">
    <property type="entry name" value="CHRD"/>
    <property type="match status" value="2"/>
</dbReference>
<feature type="domain" description="VWFC" evidence="10">
    <location>
        <begin position="683"/>
        <end position="740"/>
    </location>
</feature>
<gene>
    <name evidence="12" type="ORF">AFUS01_LOCUS29395</name>
</gene>
<evidence type="ECO:0000313" key="13">
    <source>
        <dbReference type="Proteomes" id="UP000708208"/>
    </source>
</evidence>
<dbReference type="OrthoDB" id="9829321at2759"/>
<dbReference type="EMBL" id="CAJVCH010433972">
    <property type="protein sequence ID" value="CAG7818918.1"/>
    <property type="molecule type" value="Genomic_DNA"/>
</dbReference>
<accession>A0A8J2KKW2</accession>
<dbReference type="InterPro" id="IPR052278">
    <property type="entry name" value="Chordin-like_regulators"/>
</dbReference>
<evidence type="ECO:0000256" key="9">
    <source>
        <dbReference type="SAM" id="SignalP"/>
    </source>
</evidence>
<feature type="compositionally biased region" description="Low complexity" evidence="8">
    <location>
        <begin position="928"/>
        <end position="937"/>
    </location>
</feature>
<feature type="domain" description="CHRD" evidence="11">
    <location>
        <begin position="167"/>
        <end position="298"/>
    </location>
</feature>
<dbReference type="PROSITE" id="PS50184">
    <property type="entry name" value="VWFC_2"/>
    <property type="match status" value="3"/>
</dbReference>
<dbReference type="AlphaFoldDB" id="A0A8J2KKW2"/>
<sequence>MKYCGFWWPAATLAVVTTFLVLTESAPDGNVGNKKKSGIVPVRNSLRLNRTKFPLQAEENRRKSKRAGECRLSKNVYEIGESWSPDLGEPFGTMYCIECSCEPVQRKRRVVGRIKCRNVKGDCPKLDCDDAISMPGKCCKTCPEQFKNSENITADGLSTDEVDSNENNKEYSALLTPRSSSLIKSSTGLGEPLLSGLASGRFMFLHKSLYYSFTHNKDMVRPKYVQFVDSEGNVVEEQEVSENAYQQDTKKICGVWHKIPRVYRKLLKDEKLFAALVTEKFNGDNDRFLAGRVSKQRYVTTELYSALLEPASQVGTGGMAVITISSSTGSIYLNTVFNGDFQEDRDITIAVRIADASGSGVEEFVKIPKIQYETNSIEVRTILEMPQLQSLTRGSLFIVVYSPKNPNFKLIGFIQPRASCDIFDTILTPEDTQVVSAGVAWVYPLPDGSWSYNMQLPEEHYPISVTMETGRKVLEELPLNLSKNITGAVVSGMTSRYYQLLYEGSLYLNVATSKSNLRGRLVYRGFGDAQLSDGPMILTPGNKTQKAPKAQGLIWIGIDSDCAFNYQLTLSERPQSEMLRLEVMEMPGLHRIGLPVRTYELAEFEASDYEGTFSDIQKFSFAHVKAGDALFKVVGQKDSSILASAVIKNIRVPSNCLPNNVVNPDYTLELDDEMALPATNYGCYNGGKLHEEYSQWTPENDTCQICTCYKGEVKCEAVICPVVDCVNPVFLTGECCRTCLGVPKPINNNESGCKVEGDRFHPGGSSWHPYMPPNGFMVCTTCTCNADTLTVECTREKCPTLSCAPEEAVYPRALACCKVCPPKKTVEEIFMDERDQKKGPSEAEILAAGGCKFRQELHTNGEEWNHRLEPFGFIPCVVCTCRNGDTKCEKKKCPQLNCEVKVMDESGCCHKCSDIPVVKHQHSGGSGSSSKSSFSSSTNLTSRYRKPPPVKHRAKQVSQ</sequence>